<organism evidence="8 9">
    <name type="scientific">Aristolochia fimbriata</name>
    <name type="common">White veined hardy Dutchman's pipe vine</name>
    <dbReference type="NCBI Taxonomy" id="158543"/>
    <lineage>
        <taxon>Eukaryota</taxon>
        <taxon>Viridiplantae</taxon>
        <taxon>Streptophyta</taxon>
        <taxon>Embryophyta</taxon>
        <taxon>Tracheophyta</taxon>
        <taxon>Spermatophyta</taxon>
        <taxon>Magnoliopsida</taxon>
        <taxon>Magnoliidae</taxon>
        <taxon>Piperales</taxon>
        <taxon>Aristolochiaceae</taxon>
        <taxon>Aristolochia</taxon>
    </lineage>
</organism>
<keyword evidence="5" id="KW-0804">Transcription</keyword>
<proteinExistence type="predicted"/>
<dbReference type="InterPro" id="IPR056280">
    <property type="entry name" value="AIPP2-like_SPOC"/>
</dbReference>
<keyword evidence="4" id="KW-0805">Transcription regulation</keyword>
<sequence length="238" mass="26828">MPRKGSTSTLPMKNVICRTAKRSFPSRSETTAKNNVDSKLMKDASMRHNDQIRKQTYACVQASGKKTNELGRCGSSNEESGVATSKKIEKPIDNLEDASTSLRSIVAHPLGRASKRDSSSPTSHRSRIWMIGSTTLISHPENWERNIGWRGSFEVHGTLFEGNIYHGIEAYHSNSIGHKALEALGRMPLRLIAVLLPRFEVWPRIFQKQFLDDDDVALYFLPSDCERCVSLDMKHDLR</sequence>
<evidence type="ECO:0000256" key="1">
    <source>
        <dbReference type="ARBA" id="ARBA00022723"/>
    </source>
</evidence>
<accession>A0AAV7EKY1</accession>
<evidence type="ECO:0000256" key="6">
    <source>
        <dbReference type="SAM" id="MobiDB-lite"/>
    </source>
</evidence>
<dbReference type="InterPro" id="IPR049914">
    <property type="entry name" value="PHD1-3/5-6"/>
</dbReference>
<evidence type="ECO:0000313" key="9">
    <source>
        <dbReference type="Proteomes" id="UP000825729"/>
    </source>
</evidence>
<keyword evidence="1" id="KW-0479">Metal-binding</keyword>
<keyword evidence="2" id="KW-0863">Zinc-finger</keyword>
<dbReference type="GO" id="GO:0140566">
    <property type="term" value="F:histone reader activity"/>
    <property type="evidence" value="ECO:0007669"/>
    <property type="project" value="InterPro"/>
</dbReference>
<evidence type="ECO:0000256" key="5">
    <source>
        <dbReference type="ARBA" id="ARBA00023163"/>
    </source>
</evidence>
<feature type="domain" description="AIPP2-like SPOC-like" evidence="7">
    <location>
        <begin position="149"/>
        <end position="228"/>
    </location>
</feature>
<name>A0AAV7EKY1_ARIFI</name>
<dbReference type="EMBL" id="JAINDJ010000004">
    <property type="protein sequence ID" value="KAG9449475.1"/>
    <property type="molecule type" value="Genomic_DNA"/>
</dbReference>
<evidence type="ECO:0000259" key="7">
    <source>
        <dbReference type="Pfam" id="PF23121"/>
    </source>
</evidence>
<evidence type="ECO:0000256" key="4">
    <source>
        <dbReference type="ARBA" id="ARBA00023015"/>
    </source>
</evidence>
<evidence type="ECO:0000256" key="2">
    <source>
        <dbReference type="ARBA" id="ARBA00022771"/>
    </source>
</evidence>
<dbReference type="PANTHER" id="PTHR33304">
    <property type="match status" value="1"/>
</dbReference>
<keyword evidence="3" id="KW-0862">Zinc</keyword>
<feature type="compositionally biased region" description="Polar residues" evidence="6">
    <location>
        <begin position="74"/>
        <end position="83"/>
    </location>
</feature>
<evidence type="ECO:0000256" key="3">
    <source>
        <dbReference type="ARBA" id="ARBA00022833"/>
    </source>
</evidence>
<dbReference type="PANTHER" id="PTHR33304:SF36">
    <property type="entry name" value="GB|AAF26970.1-RELATED"/>
    <property type="match status" value="1"/>
</dbReference>
<dbReference type="Proteomes" id="UP000825729">
    <property type="component" value="Unassembled WGS sequence"/>
</dbReference>
<dbReference type="AlphaFoldDB" id="A0AAV7EKY1"/>
<feature type="region of interest" description="Disordered" evidence="6">
    <location>
        <begin position="68"/>
        <end position="88"/>
    </location>
</feature>
<gene>
    <name evidence="8" type="ORF">H6P81_009440</name>
</gene>
<comment type="caution">
    <text evidence="8">The sequence shown here is derived from an EMBL/GenBank/DDBJ whole genome shotgun (WGS) entry which is preliminary data.</text>
</comment>
<dbReference type="GO" id="GO:0008270">
    <property type="term" value="F:zinc ion binding"/>
    <property type="evidence" value="ECO:0007669"/>
    <property type="project" value="UniProtKB-KW"/>
</dbReference>
<evidence type="ECO:0000313" key="8">
    <source>
        <dbReference type="EMBL" id="KAG9449475.1"/>
    </source>
</evidence>
<reference evidence="8 9" key="1">
    <citation type="submission" date="2021-07" db="EMBL/GenBank/DDBJ databases">
        <title>The Aristolochia fimbriata genome: insights into angiosperm evolution, floral development and chemical biosynthesis.</title>
        <authorList>
            <person name="Jiao Y."/>
        </authorList>
    </citation>
    <scope>NUCLEOTIDE SEQUENCE [LARGE SCALE GENOMIC DNA]</scope>
    <source>
        <strain evidence="8">IBCAS-2021</strain>
        <tissue evidence="8">Leaf</tissue>
    </source>
</reference>
<protein>
    <recommendedName>
        <fullName evidence="7">AIPP2-like SPOC-like domain-containing protein</fullName>
    </recommendedName>
</protein>
<dbReference type="Pfam" id="PF23121">
    <property type="entry name" value="SPOC_AIPP2"/>
    <property type="match status" value="1"/>
</dbReference>
<dbReference type="GO" id="GO:0034244">
    <property type="term" value="P:negative regulation of transcription elongation by RNA polymerase II"/>
    <property type="evidence" value="ECO:0007669"/>
    <property type="project" value="InterPro"/>
</dbReference>
<keyword evidence="9" id="KW-1185">Reference proteome</keyword>